<dbReference type="PRINTS" id="PR00038">
    <property type="entry name" value="HTHLUXR"/>
</dbReference>
<dbReference type="Gene3D" id="1.10.10.10">
    <property type="entry name" value="Winged helix-like DNA-binding domain superfamily/Winged helix DNA-binding domain"/>
    <property type="match status" value="1"/>
</dbReference>
<dbReference type="InterPro" id="IPR016032">
    <property type="entry name" value="Sig_transdc_resp-reg_C-effctor"/>
</dbReference>
<dbReference type="InterPro" id="IPR011990">
    <property type="entry name" value="TPR-like_helical_dom_sf"/>
</dbReference>
<organism evidence="4 5">
    <name type="scientific">Actinoplanes friuliensis DSM 7358</name>
    <dbReference type="NCBI Taxonomy" id="1246995"/>
    <lineage>
        <taxon>Bacteria</taxon>
        <taxon>Bacillati</taxon>
        <taxon>Actinomycetota</taxon>
        <taxon>Actinomycetes</taxon>
        <taxon>Micromonosporales</taxon>
        <taxon>Micromonosporaceae</taxon>
        <taxon>Actinoplanes</taxon>
    </lineage>
</organism>
<dbReference type="EMBL" id="CP006272">
    <property type="protein sequence ID" value="AGZ43929.1"/>
    <property type="molecule type" value="Genomic_DNA"/>
</dbReference>
<dbReference type="GO" id="GO:0004016">
    <property type="term" value="F:adenylate cyclase activity"/>
    <property type="evidence" value="ECO:0007669"/>
    <property type="project" value="TreeGrafter"/>
</dbReference>
<keyword evidence="1" id="KW-0547">Nucleotide-binding</keyword>
<evidence type="ECO:0000256" key="2">
    <source>
        <dbReference type="ARBA" id="ARBA00022840"/>
    </source>
</evidence>
<dbReference type="HOGENOM" id="CLU_306675_0_0_11"/>
<keyword evidence="2" id="KW-0067">ATP-binding</keyword>
<name>U5W470_9ACTN</name>
<gene>
    <name evidence="4" type="ORF">AFR_28340</name>
</gene>
<dbReference type="InterPro" id="IPR000792">
    <property type="entry name" value="Tscrpt_reg_LuxR_C"/>
</dbReference>
<dbReference type="eggNOG" id="COG2197">
    <property type="taxonomic scope" value="Bacteria"/>
</dbReference>
<dbReference type="PANTHER" id="PTHR16305:SF28">
    <property type="entry name" value="GUANYLATE CYCLASE DOMAIN-CONTAINING PROTEIN"/>
    <property type="match status" value="1"/>
</dbReference>
<dbReference type="InterPro" id="IPR041664">
    <property type="entry name" value="AAA_16"/>
</dbReference>
<dbReference type="PROSITE" id="PS50043">
    <property type="entry name" value="HTH_LUXR_2"/>
    <property type="match status" value="1"/>
</dbReference>
<dbReference type="SUPFAM" id="SSF52540">
    <property type="entry name" value="P-loop containing nucleoside triphosphate hydrolases"/>
    <property type="match status" value="1"/>
</dbReference>
<dbReference type="Pfam" id="PF00196">
    <property type="entry name" value="GerE"/>
    <property type="match status" value="1"/>
</dbReference>
<dbReference type="SUPFAM" id="SSF46894">
    <property type="entry name" value="C-terminal effector domain of the bipartite response regulators"/>
    <property type="match status" value="1"/>
</dbReference>
<evidence type="ECO:0000313" key="5">
    <source>
        <dbReference type="Proteomes" id="UP000017746"/>
    </source>
</evidence>
<dbReference type="AlphaFoldDB" id="U5W470"/>
<dbReference type="STRING" id="1246995.AFR_28340"/>
<protein>
    <submittedName>
        <fullName evidence="4">LuxR family transcriptional regulator</fullName>
    </submittedName>
</protein>
<dbReference type="InterPro" id="IPR036388">
    <property type="entry name" value="WH-like_DNA-bd_sf"/>
</dbReference>
<dbReference type="GO" id="GO:0006355">
    <property type="term" value="P:regulation of DNA-templated transcription"/>
    <property type="evidence" value="ECO:0007669"/>
    <property type="project" value="InterPro"/>
</dbReference>
<dbReference type="CDD" id="cd06170">
    <property type="entry name" value="LuxR_C_like"/>
    <property type="match status" value="1"/>
</dbReference>
<dbReference type="Proteomes" id="UP000017746">
    <property type="component" value="Chromosome"/>
</dbReference>
<dbReference type="GO" id="GO:0005737">
    <property type="term" value="C:cytoplasm"/>
    <property type="evidence" value="ECO:0007669"/>
    <property type="project" value="TreeGrafter"/>
</dbReference>
<reference evidence="4 5" key="1">
    <citation type="journal article" date="2014" name="J. Biotechnol.">
        <title>Complete genome sequence of the actinobacterium Actinoplanes friuliensis HAG 010964, producer of the lipopeptide antibiotic friulimycin.</title>
        <authorList>
            <person name="Ruckert C."/>
            <person name="Szczepanowski R."/>
            <person name="Albersmeier A."/>
            <person name="Goesmann A."/>
            <person name="Fischer N."/>
            <person name="Steinkamper A."/>
            <person name="Puhler A."/>
            <person name="Biener R."/>
            <person name="Schwartz D."/>
            <person name="Kalinowski J."/>
        </authorList>
    </citation>
    <scope>NUCLEOTIDE SEQUENCE [LARGE SCALE GENOMIC DNA]</scope>
    <source>
        <strain evidence="4 5">DSM 7358</strain>
    </source>
</reference>
<dbReference type="PANTHER" id="PTHR16305">
    <property type="entry name" value="TESTICULAR SOLUBLE ADENYLYL CYCLASE"/>
    <property type="match status" value="1"/>
</dbReference>
<sequence>MAAAGEGCGGVLFVVGEAGIGKSRLAAEAARLATGAGQCVVRGRATTSSAQYRALREAFMSTLRRTGPPGDPQLVPYRAALSRLVPEWQLTRPPGVDDAPVVLAEAVLRLLVSLGGGHGCVAVLEDLHDADADTLAVVDYLVDNLGQEPVLVVATVRSGPGAGADLVRAAGRRRAATVLELDRLDDGEVRELAALCLEVPGDRVPEPILTRLLEVADGVPFHVEELLADGGNGVPRTLSEGVAARADQLGPQGRALVQAAALLGRRFAATVAGEAAGVTGDDLATCLRLAADAQFVRPGSEPDVYVFRHALTAEALRGGMIPAEAARLARRAAQVIGERDEDLAAELWCRAGDLRRAAGSRSRLARRALAEGAVSTAIVQAERGLELVKDQSAGEPVLGELREVLLDALIDAGEVERAVELGTWLDLHTTTARRATVHLRLARAAAAAGQWAEGLRQIAGVRRLAGPDAEVDAVEAWLTFLRPAPDRMLRARQLAGRALENGRPEVLCAALEVLASCARTTDLEASRVWCDRALAVAEDHGLTTWRVRFLFHLGVLDAIHDADPARLILAHDTAVASGAVVTALVIGCELAVVHLTRGDHDAAERCAQAAETAAARLRLAETRLIALALRVCVAAHRGSREQTEVLYDRYRALGGDDIDHAAAVQGLGLAFCSLLEDNPERAWQDLDRAIAREDNHPPHYLSFNRGPYLLLATLAGKAGRAEHDELATSAHGQARWNRQFVTLSRAVLDGCEGNGDEAVAAVAEFEELATPYPLAHHLGLRLIGERAHADGWGRPRDWLTAAETYFHRTDSVRLAAACRTQLRDMGVPVAQRRRGSDRIPPALRRMGVTVREYEVLELLVDRLGNKEIAGRLFLSPRTVEKHVASLLLKTGHDDRTGLARFAVRERESG</sequence>
<dbReference type="Pfam" id="PF13191">
    <property type="entry name" value="AAA_16"/>
    <property type="match status" value="1"/>
</dbReference>
<proteinExistence type="predicted"/>
<evidence type="ECO:0000256" key="1">
    <source>
        <dbReference type="ARBA" id="ARBA00022741"/>
    </source>
</evidence>
<keyword evidence="5" id="KW-1185">Reference proteome</keyword>
<dbReference type="KEGG" id="afs:AFR_28340"/>
<dbReference type="PATRIC" id="fig|1246995.3.peg.5745"/>
<dbReference type="GO" id="GO:0003677">
    <property type="term" value="F:DNA binding"/>
    <property type="evidence" value="ECO:0007669"/>
    <property type="project" value="InterPro"/>
</dbReference>
<evidence type="ECO:0000259" key="3">
    <source>
        <dbReference type="PROSITE" id="PS50043"/>
    </source>
</evidence>
<dbReference type="SMART" id="SM00421">
    <property type="entry name" value="HTH_LUXR"/>
    <property type="match status" value="1"/>
</dbReference>
<feature type="domain" description="HTH luxR-type" evidence="3">
    <location>
        <begin position="840"/>
        <end position="906"/>
    </location>
</feature>
<dbReference type="Gene3D" id="1.25.40.10">
    <property type="entry name" value="Tetratricopeptide repeat domain"/>
    <property type="match status" value="1"/>
</dbReference>
<evidence type="ECO:0000313" key="4">
    <source>
        <dbReference type="EMBL" id="AGZ43929.1"/>
    </source>
</evidence>
<accession>U5W470</accession>
<dbReference type="GO" id="GO:0005524">
    <property type="term" value="F:ATP binding"/>
    <property type="evidence" value="ECO:0007669"/>
    <property type="project" value="UniProtKB-KW"/>
</dbReference>
<dbReference type="InterPro" id="IPR027417">
    <property type="entry name" value="P-loop_NTPase"/>
</dbReference>